<keyword evidence="2" id="KW-1185">Reference proteome</keyword>
<evidence type="ECO:0008006" key="3">
    <source>
        <dbReference type="Google" id="ProtNLM"/>
    </source>
</evidence>
<dbReference type="Gene3D" id="3.40.33.10">
    <property type="entry name" value="CAP"/>
    <property type="match status" value="1"/>
</dbReference>
<protein>
    <recommendedName>
        <fullName evidence="3">SCP domain-containing protein</fullName>
    </recommendedName>
</protein>
<name>A0A0B1S7V4_OESDE</name>
<feature type="non-terminal residue" evidence="1">
    <location>
        <position position="1"/>
    </location>
</feature>
<sequence>VEYSKAKRLGCSHVVCGKLITLSCLYNETGFGCSDDDGMSDEIRRTFLEMHNGFRSSLARGLEYDQLIGGNAAQAAKMLKMASLFSISQLIYH</sequence>
<gene>
    <name evidence="1" type="ORF">OESDEN_18921</name>
</gene>
<evidence type="ECO:0000313" key="2">
    <source>
        <dbReference type="Proteomes" id="UP000053660"/>
    </source>
</evidence>
<dbReference type="EMBL" id="KN590413">
    <property type="protein sequence ID" value="KHJ81393.1"/>
    <property type="molecule type" value="Genomic_DNA"/>
</dbReference>
<accession>A0A0B1S7V4</accession>
<organism evidence="1 2">
    <name type="scientific">Oesophagostomum dentatum</name>
    <name type="common">Nodular worm</name>
    <dbReference type="NCBI Taxonomy" id="61180"/>
    <lineage>
        <taxon>Eukaryota</taxon>
        <taxon>Metazoa</taxon>
        <taxon>Ecdysozoa</taxon>
        <taxon>Nematoda</taxon>
        <taxon>Chromadorea</taxon>
        <taxon>Rhabditida</taxon>
        <taxon>Rhabditina</taxon>
        <taxon>Rhabditomorpha</taxon>
        <taxon>Strongyloidea</taxon>
        <taxon>Strongylidae</taxon>
        <taxon>Oesophagostomum</taxon>
    </lineage>
</organism>
<evidence type="ECO:0000313" key="1">
    <source>
        <dbReference type="EMBL" id="KHJ81393.1"/>
    </source>
</evidence>
<dbReference type="SUPFAM" id="SSF55797">
    <property type="entry name" value="PR-1-like"/>
    <property type="match status" value="1"/>
</dbReference>
<proteinExistence type="predicted"/>
<reference evidence="1 2" key="1">
    <citation type="submission" date="2014-03" db="EMBL/GenBank/DDBJ databases">
        <title>Draft genome of the hookworm Oesophagostomum dentatum.</title>
        <authorList>
            <person name="Mitreva M."/>
        </authorList>
    </citation>
    <scope>NUCLEOTIDE SEQUENCE [LARGE SCALE GENOMIC DNA]</scope>
    <source>
        <strain evidence="1 2">OD-Hann</strain>
    </source>
</reference>
<dbReference type="OrthoDB" id="5870807at2759"/>
<dbReference type="AlphaFoldDB" id="A0A0B1S7V4"/>
<dbReference type="Proteomes" id="UP000053660">
    <property type="component" value="Unassembled WGS sequence"/>
</dbReference>
<dbReference type="InterPro" id="IPR035940">
    <property type="entry name" value="CAP_sf"/>
</dbReference>